<evidence type="ECO:0000313" key="1">
    <source>
        <dbReference type="EMBL" id="KRM94389.1"/>
    </source>
</evidence>
<dbReference type="PATRIC" id="fig|1423802.4.peg.1362"/>
<organism evidence="1 2">
    <name type="scientific">Lentilactobacillus senioris DSM 24302 = JCM 17472</name>
    <dbReference type="NCBI Taxonomy" id="1423802"/>
    <lineage>
        <taxon>Bacteria</taxon>
        <taxon>Bacillati</taxon>
        <taxon>Bacillota</taxon>
        <taxon>Bacilli</taxon>
        <taxon>Lactobacillales</taxon>
        <taxon>Lactobacillaceae</taxon>
        <taxon>Lentilactobacillus</taxon>
    </lineage>
</organism>
<gene>
    <name evidence="1" type="ORF">FC56_GL001343</name>
</gene>
<dbReference type="Gene3D" id="3.30.1240.10">
    <property type="match status" value="1"/>
</dbReference>
<dbReference type="GO" id="GO:0016791">
    <property type="term" value="F:phosphatase activity"/>
    <property type="evidence" value="ECO:0007669"/>
    <property type="project" value="TreeGrafter"/>
</dbReference>
<dbReference type="NCBIfam" id="TIGR01484">
    <property type="entry name" value="HAD-SF-IIB"/>
    <property type="match status" value="1"/>
</dbReference>
<dbReference type="Pfam" id="PF08282">
    <property type="entry name" value="Hydrolase_3"/>
    <property type="match status" value="1"/>
</dbReference>
<keyword evidence="2" id="KW-1185">Reference proteome</keyword>
<dbReference type="GO" id="GO:0000287">
    <property type="term" value="F:magnesium ion binding"/>
    <property type="evidence" value="ECO:0007669"/>
    <property type="project" value="TreeGrafter"/>
</dbReference>
<reference evidence="1 2" key="1">
    <citation type="journal article" date="2015" name="Genome Announc.">
        <title>Expanding the biotechnology potential of lactobacilli through comparative genomics of 213 strains and associated genera.</title>
        <authorList>
            <person name="Sun Z."/>
            <person name="Harris H.M."/>
            <person name="McCann A."/>
            <person name="Guo C."/>
            <person name="Argimon S."/>
            <person name="Zhang W."/>
            <person name="Yang X."/>
            <person name="Jeffery I.B."/>
            <person name="Cooney J.C."/>
            <person name="Kagawa T.F."/>
            <person name="Liu W."/>
            <person name="Song Y."/>
            <person name="Salvetti E."/>
            <person name="Wrobel A."/>
            <person name="Rasinkangas P."/>
            <person name="Parkhill J."/>
            <person name="Rea M.C."/>
            <person name="O'Sullivan O."/>
            <person name="Ritari J."/>
            <person name="Douillard F.P."/>
            <person name="Paul Ross R."/>
            <person name="Yang R."/>
            <person name="Briner A.E."/>
            <person name="Felis G.E."/>
            <person name="de Vos W.M."/>
            <person name="Barrangou R."/>
            <person name="Klaenhammer T.R."/>
            <person name="Caufield P.W."/>
            <person name="Cui Y."/>
            <person name="Zhang H."/>
            <person name="O'Toole P.W."/>
        </authorList>
    </citation>
    <scope>NUCLEOTIDE SEQUENCE [LARGE SCALE GENOMIC DNA]</scope>
    <source>
        <strain evidence="1 2">DSM 24302</strain>
    </source>
</reference>
<proteinExistence type="predicted"/>
<dbReference type="SUPFAM" id="SSF56784">
    <property type="entry name" value="HAD-like"/>
    <property type="match status" value="1"/>
</dbReference>
<sequence length="274" mass="30219">MTIKMVVTDMDGTFLNAENTYEHDHFKRLFQKMTKSGIKFVAASGSQYQRLQNQFAEVATQMDFVSQNGAIVHSGNDLVSVDKLSDADLATILRILAERFEPGAIMQQTISGLRRTYVDATTPKEVVDVVKRYYSEIELVPDLPHLSSERVHDAITKVGVTFGMGGNFVHQAQTLRAALPKTVASQNSGFQTELIGNAGIDKVTGIKQLQERYGIATDEIATFGDNENDLAMLKMTPYGFAMQNAAPEFKQQVKNVTVADNNHNGVLKTIEAIL</sequence>
<name>A0A0R2CSM8_9LACO</name>
<evidence type="ECO:0000313" key="2">
    <source>
        <dbReference type="Proteomes" id="UP000051256"/>
    </source>
</evidence>
<dbReference type="PANTHER" id="PTHR10000:SF53">
    <property type="entry name" value="5-AMINO-6-(5-PHOSPHO-D-RIBITYLAMINO)URACIL PHOSPHATASE YBJI-RELATED"/>
    <property type="match status" value="1"/>
</dbReference>
<comment type="caution">
    <text evidence="1">The sequence shown here is derived from an EMBL/GenBank/DDBJ whole genome shotgun (WGS) entry which is preliminary data.</text>
</comment>
<dbReference type="RefSeq" id="WP_056977583.1">
    <property type="nucleotide sequence ID" value="NZ_AYZR01000004.1"/>
</dbReference>
<dbReference type="EMBL" id="AYZR01000004">
    <property type="protein sequence ID" value="KRM94389.1"/>
    <property type="molecule type" value="Genomic_DNA"/>
</dbReference>
<dbReference type="AlphaFoldDB" id="A0A0R2CSM8"/>
<dbReference type="STRING" id="1423802.FC56_GL001343"/>
<protein>
    <submittedName>
        <fullName evidence="1">Uncharacterized protein</fullName>
    </submittedName>
</protein>
<dbReference type="Gene3D" id="3.40.50.1000">
    <property type="entry name" value="HAD superfamily/HAD-like"/>
    <property type="match status" value="1"/>
</dbReference>
<accession>A0A0R2CSM8</accession>
<dbReference type="PANTHER" id="PTHR10000">
    <property type="entry name" value="PHOSPHOSERINE PHOSPHATASE"/>
    <property type="match status" value="1"/>
</dbReference>
<dbReference type="GO" id="GO:0005829">
    <property type="term" value="C:cytosol"/>
    <property type="evidence" value="ECO:0007669"/>
    <property type="project" value="TreeGrafter"/>
</dbReference>
<dbReference type="InterPro" id="IPR023214">
    <property type="entry name" value="HAD_sf"/>
</dbReference>
<dbReference type="InterPro" id="IPR036412">
    <property type="entry name" value="HAD-like_sf"/>
</dbReference>
<dbReference type="Proteomes" id="UP000051256">
    <property type="component" value="Unassembled WGS sequence"/>
</dbReference>
<dbReference type="InterPro" id="IPR006379">
    <property type="entry name" value="HAD-SF_hydro_IIB"/>
</dbReference>